<dbReference type="GO" id="GO:0004653">
    <property type="term" value="F:polypeptide N-acetylgalactosaminyltransferase activity"/>
    <property type="evidence" value="ECO:0007669"/>
    <property type="project" value="TreeGrafter"/>
</dbReference>
<evidence type="ECO:0000259" key="2">
    <source>
        <dbReference type="Pfam" id="PF00535"/>
    </source>
</evidence>
<keyword evidence="1" id="KW-1015">Disulfide bond</keyword>
<accession>A0A0J6CKR4</accession>
<evidence type="ECO:0000313" key="4">
    <source>
        <dbReference type="Proteomes" id="UP000036166"/>
    </source>
</evidence>
<gene>
    <name evidence="3" type="ORF">ACM15_10480</name>
</gene>
<dbReference type="Gene3D" id="3.90.550.10">
    <property type="entry name" value="Spore Coat Polysaccharide Biosynthesis Protein SpsA, Chain A"/>
    <property type="match status" value="1"/>
</dbReference>
<evidence type="ECO:0000313" key="3">
    <source>
        <dbReference type="EMBL" id="KMM33723.1"/>
    </source>
</evidence>
<comment type="caution">
    <text evidence="3">The sequence shown here is derived from an EMBL/GenBank/DDBJ whole genome shotgun (WGS) entry which is preliminary data.</text>
</comment>
<dbReference type="GO" id="GO:0006493">
    <property type="term" value="P:protein O-linked glycosylation"/>
    <property type="evidence" value="ECO:0007669"/>
    <property type="project" value="TreeGrafter"/>
</dbReference>
<dbReference type="InterPro" id="IPR029044">
    <property type="entry name" value="Nucleotide-diphossugar_trans"/>
</dbReference>
<organism evidence="3 4">
    <name type="scientific">Parabacteroides goldsteinii</name>
    <dbReference type="NCBI Taxonomy" id="328812"/>
    <lineage>
        <taxon>Bacteria</taxon>
        <taxon>Pseudomonadati</taxon>
        <taxon>Bacteroidota</taxon>
        <taxon>Bacteroidia</taxon>
        <taxon>Bacteroidales</taxon>
        <taxon>Tannerellaceae</taxon>
        <taxon>Parabacteroides</taxon>
    </lineage>
</organism>
<dbReference type="Pfam" id="PF00535">
    <property type="entry name" value="Glycos_transf_2"/>
    <property type="match status" value="1"/>
</dbReference>
<dbReference type="PATRIC" id="fig|328812.4.peg.2772"/>
<protein>
    <recommendedName>
        <fullName evidence="2">Glycosyltransferase 2-like domain-containing protein</fullName>
    </recommendedName>
</protein>
<proteinExistence type="predicted"/>
<dbReference type="PANTHER" id="PTHR11675:SF126">
    <property type="entry name" value="RICIN B LECTIN DOMAIN-CONTAINING PROTEIN"/>
    <property type="match status" value="1"/>
</dbReference>
<name>A0A0J6CKR4_9BACT</name>
<dbReference type="Proteomes" id="UP000036166">
    <property type="component" value="Unassembled WGS sequence"/>
</dbReference>
<sequence>MKTDYMNELTVIIPFLNEGEEIYNTVKNLRETAGDEINIILINDASEDGYDYEIVANEFATTYIHHPKRRGVAASRDEGIDLSPTEFFLLLDGHMRFFQTDWVELIVAELHKDKRALFCCQSISFKKDEDGNDVIETNRATTYGAYIDLSENGDMQAKWNTKDPDPEENVVDIVCLLGAAYACNKSYWKYLGGLKGLRAYGLDEQFISIKVWMEGGRCRLLKHVGAGHLYRNSFPYKTEDIDLLYNKFLVAELFLPREEKYQVFEFWEKQIPALYKQTIEKLVEDRFFIREQSSYYQTIFNCSINDYLSMNREILKYMSNQ</sequence>
<feature type="domain" description="Glycosyltransferase 2-like" evidence="2">
    <location>
        <begin position="10"/>
        <end position="134"/>
    </location>
</feature>
<dbReference type="SUPFAM" id="SSF53448">
    <property type="entry name" value="Nucleotide-diphospho-sugar transferases"/>
    <property type="match status" value="1"/>
</dbReference>
<evidence type="ECO:0000256" key="1">
    <source>
        <dbReference type="ARBA" id="ARBA00023157"/>
    </source>
</evidence>
<dbReference type="PANTHER" id="PTHR11675">
    <property type="entry name" value="N-ACETYLGALACTOSAMINYLTRANSFERASE"/>
    <property type="match status" value="1"/>
</dbReference>
<reference evidence="3 4" key="1">
    <citation type="submission" date="2015-06" db="EMBL/GenBank/DDBJ databases">
        <title>Draft Genome Sequence of Parabacteroides goldsteinii with Putative Novel Metallo-Beta-Lactamases Isolated from a Blood Culture from a Human Patient.</title>
        <authorList>
            <person name="Krogh T.J."/>
            <person name="Agergaard C.N."/>
            <person name="Moller-Jensen J."/>
            <person name="Justesen U.S."/>
        </authorList>
    </citation>
    <scope>NUCLEOTIDE SEQUENCE [LARGE SCALE GENOMIC DNA]</scope>
    <source>
        <strain evidence="3 4">910340</strain>
    </source>
</reference>
<dbReference type="EMBL" id="LFJV01000030">
    <property type="protein sequence ID" value="KMM33723.1"/>
    <property type="molecule type" value="Genomic_DNA"/>
</dbReference>
<dbReference type="InterPro" id="IPR001173">
    <property type="entry name" value="Glyco_trans_2-like"/>
</dbReference>
<dbReference type="AlphaFoldDB" id="A0A0J6CKR4"/>